<proteinExistence type="predicted"/>
<protein>
    <submittedName>
        <fullName evidence="7">MFS transporter</fullName>
    </submittedName>
</protein>
<sequence length="513" mass="53821">MSQPTLTHPRLALASASAVCALIILDTNIVAVSLPTIAQELDASLVDVEWIVTAYLLTFAALLLPAGSLADRFGRKRMLLSGLALFSIASIACAAAPTLIFLEIARAIKGVGAALLLTAALASITYCFPRDPERAKAWAFWGTTMGVVITCAPLIGGALTAGIGWRWIFWINVPLALVLMIAVHKLIPESGNPTAARLDPLGALLFSSSLACIMWALIEANRDGWGSQETALRLAAGCVLFTLFIFAEKRQARPMVDLGLFRSARLNAALLGMFAYAACAQVMMTLLPFYLQAGLKFTPIQSGTGMLPFALAMLIMPKVGGRLASVLQPSVIMSSGLALVGFGNVACAYAVSAGGYLPFALASTLLGAGAGLLNGDTQKNIMVCVPPDRLGMGSGLSTTMRFTAISLAIGLYGALLVFFTSNSLATQLQALAPDYTFLAPQLAQQVAVGDLSKLASGLPSTLEVRLQGLAEQAFTVGFSQMLKIAGLAAFLSSAIVAIYLRRPIPQHLPSTVI</sequence>
<gene>
    <name evidence="7" type="ORF">D0894_12225</name>
</gene>
<dbReference type="PANTHER" id="PTHR42718:SF49">
    <property type="entry name" value="EXPORT PROTEIN"/>
    <property type="match status" value="1"/>
</dbReference>
<dbReference type="GO" id="GO:0022857">
    <property type="term" value="F:transmembrane transporter activity"/>
    <property type="evidence" value="ECO:0007669"/>
    <property type="project" value="InterPro"/>
</dbReference>
<feature type="transmembrane region" description="Helical" evidence="5">
    <location>
        <begin position="108"/>
        <end position="128"/>
    </location>
</feature>
<keyword evidence="3 5" id="KW-1133">Transmembrane helix</keyword>
<dbReference type="AlphaFoldDB" id="A0A399M6G4"/>
<accession>A0A399M6G4</accession>
<evidence type="ECO:0000259" key="6">
    <source>
        <dbReference type="PROSITE" id="PS50850"/>
    </source>
</evidence>
<dbReference type="Pfam" id="PF07690">
    <property type="entry name" value="MFS_1"/>
    <property type="match status" value="1"/>
</dbReference>
<dbReference type="PANTHER" id="PTHR42718">
    <property type="entry name" value="MAJOR FACILITATOR SUPERFAMILY MULTIDRUG TRANSPORTER MFSC"/>
    <property type="match status" value="1"/>
</dbReference>
<feature type="transmembrane region" description="Helical" evidence="5">
    <location>
        <begin position="230"/>
        <end position="247"/>
    </location>
</feature>
<dbReference type="GO" id="GO:0016020">
    <property type="term" value="C:membrane"/>
    <property type="evidence" value="ECO:0007669"/>
    <property type="project" value="UniProtKB-SubCell"/>
</dbReference>
<dbReference type="Proteomes" id="UP000265875">
    <property type="component" value="Unassembled WGS sequence"/>
</dbReference>
<evidence type="ECO:0000256" key="1">
    <source>
        <dbReference type="ARBA" id="ARBA00004141"/>
    </source>
</evidence>
<feature type="transmembrane region" description="Helical" evidence="5">
    <location>
        <begin position="402"/>
        <end position="421"/>
    </location>
</feature>
<evidence type="ECO:0000313" key="7">
    <source>
        <dbReference type="EMBL" id="RII77370.1"/>
    </source>
</evidence>
<feature type="transmembrane region" description="Helical" evidence="5">
    <location>
        <begin position="297"/>
        <end position="319"/>
    </location>
</feature>
<feature type="transmembrane region" description="Helical" evidence="5">
    <location>
        <begin position="167"/>
        <end position="186"/>
    </location>
</feature>
<organism evidence="7 8">
    <name type="scientific">Pseudomonas monteilii</name>
    <dbReference type="NCBI Taxonomy" id="76759"/>
    <lineage>
        <taxon>Bacteria</taxon>
        <taxon>Pseudomonadati</taxon>
        <taxon>Pseudomonadota</taxon>
        <taxon>Gammaproteobacteria</taxon>
        <taxon>Pseudomonadales</taxon>
        <taxon>Pseudomonadaceae</taxon>
        <taxon>Pseudomonas</taxon>
    </lineage>
</organism>
<dbReference type="Gene3D" id="1.20.1720.10">
    <property type="entry name" value="Multidrug resistance protein D"/>
    <property type="match status" value="1"/>
</dbReference>
<evidence type="ECO:0000256" key="2">
    <source>
        <dbReference type="ARBA" id="ARBA00022692"/>
    </source>
</evidence>
<dbReference type="RefSeq" id="WP_119369925.1">
    <property type="nucleotide sequence ID" value="NZ_QWLL01000030.1"/>
</dbReference>
<reference evidence="7 8" key="1">
    <citation type="submission" date="2018-08" db="EMBL/GenBank/DDBJ databases">
        <title>Draft genome sequence of the cyanotroph, Pseudomonas monteilii BCN3.</title>
        <authorList>
            <person name="Jones L.B."/>
            <person name="Kunz D.A."/>
        </authorList>
    </citation>
    <scope>NUCLEOTIDE SEQUENCE [LARGE SCALE GENOMIC DNA]</scope>
    <source>
        <strain evidence="7 8">BCN3</strain>
    </source>
</reference>
<feature type="transmembrane region" description="Helical" evidence="5">
    <location>
        <begin position="331"/>
        <end position="351"/>
    </location>
</feature>
<feature type="transmembrane region" description="Helical" evidence="5">
    <location>
        <begin position="268"/>
        <end position="291"/>
    </location>
</feature>
<feature type="domain" description="Major facilitator superfamily (MFS) profile" evidence="6">
    <location>
        <begin position="12"/>
        <end position="444"/>
    </location>
</feature>
<feature type="transmembrane region" description="Helical" evidence="5">
    <location>
        <begin position="82"/>
        <end position="102"/>
    </location>
</feature>
<dbReference type="InterPro" id="IPR020846">
    <property type="entry name" value="MFS_dom"/>
</dbReference>
<evidence type="ECO:0000256" key="3">
    <source>
        <dbReference type="ARBA" id="ARBA00022989"/>
    </source>
</evidence>
<dbReference type="Gene3D" id="1.20.1250.20">
    <property type="entry name" value="MFS general substrate transporter like domains"/>
    <property type="match status" value="1"/>
</dbReference>
<evidence type="ECO:0000256" key="4">
    <source>
        <dbReference type="ARBA" id="ARBA00023136"/>
    </source>
</evidence>
<name>A0A399M6G4_9PSED</name>
<feature type="transmembrane region" description="Helical" evidence="5">
    <location>
        <begin position="12"/>
        <end position="38"/>
    </location>
</feature>
<evidence type="ECO:0000313" key="8">
    <source>
        <dbReference type="Proteomes" id="UP000265875"/>
    </source>
</evidence>
<keyword evidence="2 5" id="KW-0812">Transmembrane</keyword>
<dbReference type="CDD" id="cd17321">
    <property type="entry name" value="MFS_MMR_MDR_like"/>
    <property type="match status" value="1"/>
</dbReference>
<dbReference type="InterPro" id="IPR011701">
    <property type="entry name" value="MFS"/>
</dbReference>
<dbReference type="SUPFAM" id="SSF103473">
    <property type="entry name" value="MFS general substrate transporter"/>
    <property type="match status" value="1"/>
</dbReference>
<keyword evidence="4 5" id="KW-0472">Membrane</keyword>
<comment type="caution">
    <text evidence="7">The sequence shown here is derived from an EMBL/GenBank/DDBJ whole genome shotgun (WGS) entry which is preliminary data.</text>
</comment>
<dbReference type="PROSITE" id="PS50850">
    <property type="entry name" value="MFS"/>
    <property type="match status" value="1"/>
</dbReference>
<feature type="transmembrane region" description="Helical" evidence="5">
    <location>
        <begin position="198"/>
        <end position="218"/>
    </location>
</feature>
<dbReference type="EMBL" id="QWLL01000030">
    <property type="protein sequence ID" value="RII77370.1"/>
    <property type="molecule type" value="Genomic_DNA"/>
</dbReference>
<feature type="transmembrane region" description="Helical" evidence="5">
    <location>
        <begin position="50"/>
        <end position="70"/>
    </location>
</feature>
<feature type="transmembrane region" description="Helical" evidence="5">
    <location>
        <begin position="140"/>
        <end position="161"/>
    </location>
</feature>
<evidence type="ECO:0000256" key="5">
    <source>
        <dbReference type="SAM" id="Phobius"/>
    </source>
</evidence>
<dbReference type="InterPro" id="IPR036259">
    <property type="entry name" value="MFS_trans_sf"/>
</dbReference>
<comment type="subcellular location">
    <subcellularLocation>
        <location evidence="1">Membrane</location>
        <topology evidence="1">Multi-pass membrane protein</topology>
    </subcellularLocation>
</comment>